<proteinExistence type="predicted"/>
<evidence type="ECO:0000313" key="2">
    <source>
        <dbReference type="Proteomes" id="UP000503308"/>
    </source>
</evidence>
<reference evidence="1 2" key="1">
    <citation type="submission" date="2020-02" db="EMBL/GenBank/DDBJ databases">
        <title>Genome sequence of Roseobacter ponti.</title>
        <authorList>
            <person name="Hollensteiner J."/>
            <person name="Schneider D."/>
            <person name="Poehlein A."/>
            <person name="Daniel R."/>
        </authorList>
    </citation>
    <scope>NUCLEOTIDE SEQUENCE [LARGE SCALE GENOMIC DNA]</scope>
    <source>
        <strain evidence="1 2">DSM 106830</strain>
    </source>
</reference>
<dbReference type="KEGG" id="rpon:G3256_15395"/>
<dbReference type="Proteomes" id="UP000503308">
    <property type="component" value="Chromosome"/>
</dbReference>
<evidence type="ECO:0008006" key="3">
    <source>
        <dbReference type="Google" id="ProtNLM"/>
    </source>
</evidence>
<keyword evidence="2" id="KW-1185">Reference proteome</keyword>
<evidence type="ECO:0000313" key="1">
    <source>
        <dbReference type="EMBL" id="QJF52455.1"/>
    </source>
</evidence>
<organism evidence="1 2">
    <name type="scientific">Roseobacter ponti</name>
    <dbReference type="NCBI Taxonomy" id="1891787"/>
    <lineage>
        <taxon>Bacteria</taxon>
        <taxon>Pseudomonadati</taxon>
        <taxon>Pseudomonadota</taxon>
        <taxon>Alphaproteobacteria</taxon>
        <taxon>Rhodobacterales</taxon>
        <taxon>Roseobacteraceae</taxon>
        <taxon>Roseobacter</taxon>
    </lineage>
</organism>
<gene>
    <name evidence="1" type="ORF">G3256_15395</name>
</gene>
<accession>A0A858SUU2</accession>
<name>A0A858SUU2_9RHOB</name>
<dbReference type="RefSeq" id="WP_169641674.1">
    <property type="nucleotide sequence ID" value="NZ_CP048788.1"/>
</dbReference>
<dbReference type="AlphaFoldDB" id="A0A858SUU2"/>
<dbReference type="EMBL" id="CP048788">
    <property type="protein sequence ID" value="QJF52455.1"/>
    <property type="molecule type" value="Genomic_DNA"/>
</dbReference>
<protein>
    <recommendedName>
        <fullName evidence="3">Lipoprotein</fullName>
    </recommendedName>
</protein>
<dbReference type="PROSITE" id="PS51257">
    <property type="entry name" value="PROKAR_LIPOPROTEIN"/>
    <property type="match status" value="1"/>
</dbReference>
<sequence>MTRSGPLPGAVASAAVLLGGCATGDRSADVTELDNTWRANLVPKSSPALMVGTFERFCVETSGLAARETALRRAGYVPLADRGTPGTRAFVVDDTRPAVAVSENMCLVQARARTGQTERFERYVTVRFPDAVETDPAPLGRSISQAWSVPGPAIIATERVQDVDWNNFALIYYRPEGAS</sequence>